<dbReference type="InterPro" id="IPR050256">
    <property type="entry name" value="Glycosyltransferase_2"/>
</dbReference>
<dbReference type="PIR" id="F72278">
    <property type="entry name" value="F72278"/>
</dbReference>
<feature type="compositionally biased region" description="Basic and acidic residues" evidence="4">
    <location>
        <begin position="44"/>
        <end position="59"/>
    </location>
</feature>
<gene>
    <name evidence="6" type="ordered locus">TM_1229</name>
</gene>
<dbReference type="SUPFAM" id="SSF53448">
    <property type="entry name" value="Nucleotide-diphospho-sugar transferases"/>
    <property type="match status" value="1"/>
</dbReference>
<feature type="region of interest" description="Disordered" evidence="4">
    <location>
        <begin position="44"/>
        <end position="69"/>
    </location>
</feature>
<feature type="domain" description="Mannosylglycerate synthase GT" evidence="5">
    <location>
        <begin position="173"/>
        <end position="326"/>
    </location>
</feature>
<dbReference type="Gene3D" id="3.90.550.10">
    <property type="entry name" value="Spore Coat Polysaccharide Biosynthesis Protein SpsA, Chain A"/>
    <property type="match status" value="1"/>
</dbReference>
<dbReference type="InterPro" id="IPR054145">
    <property type="entry name" value="MGS_GT"/>
</dbReference>
<proteinExistence type="inferred from homology"/>
<dbReference type="SMR" id="Q9X0V6"/>
<evidence type="ECO:0000313" key="7">
    <source>
        <dbReference type="Proteomes" id="UP000008183"/>
    </source>
</evidence>
<dbReference type="PaxDb" id="243274-THEMA_08185"/>
<evidence type="ECO:0000256" key="2">
    <source>
        <dbReference type="ARBA" id="ARBA00022676"/>
    </source>
</evidence>
<dbReference type="GO" id="GO:0016757">
    <property type="term" value="F:glycosyltransferase activity"/>
    <property type="evidence" value="ECO:0007669"/>
    <property type="project" value="UniProtKB-KW"/>
</dbReference>
<organism evidence="6 7">
    <name type="scientific">Thermotoga maritima (strain ATCC 43589 / DSM 3109 / JCM 10099 / NBRC 100826 / MSB8)</name>
    <dbReference type="NCBI Taxonomy" id="243274"/>
    <lineage>
        <taxon>Bacteria</taxon>
        <taxon>Thermotogati</taxon>
        <taxon>Thermotogota</taxon>
        <taxon>Thermotogae</taxon>
        <taxon>Thermotogales</taxon>
        <taxon>Thermotogaceae</taxon>
        <taxon>Thermotoga</taxon>
    </lineage>
</organism>
<evidence type="ECO:0000259" key="5">
    <source>
        <dbReference type="Pfam" id="PF21969"/>
    </source>
</evidence>
<evidence type="ECO:0000256" key="4">
    <source>
        <dbReference type="SAM" id="MobiDB-lite"/>
    </source>
</evidence>
<evidence type="ECO:0000256" key="1">
    <source>
        <dbReference type="ARBA" id="ARBA00006739"/>
    </source>
</evidence>
<dbReference type="PATRIC" id="fig|243274.5.peg.1247"/>
<sequence>MGESASGSDRSQKARGAFRVRSLQIRYKTSRPEIRQSWRSMLQRERPCKGGREDFEKGRRGNFSSPLRSVSLQGDCRTQLRSGKEALQFRETRRHTEQGGITMKVVVGIPSYNNAETISHVARTAAQGIVDFFDGDGMIVNSDGGSADGTRERFMETDTFGLPKESFVYEGLPGKGSAMRAIMEFALKQDAEAVVFLDADLRSVKPWWVERLAGPVLKGEADYVTPFYLRHRFDGTITNNVCFPMTAVLYGKKVRQPIGGDFGVGRKLLEIYLGKPKEIWNTDVARFGIDIWMTTTAINESGRVVQAALGTKVHDVKDPGKHLKGMFLQVVGTLFELVITYENVWKEIWKIEDVPIYGETPQEEVPSMSIDIGNLKKLARETLEEVEYIDRGILSEVKESGTLSLSSWVDTLYRSAVQYRKTRDKKVVENLLPFYFARTARFAEEVKSLSDEEAERYVYEQLDVFLEKKHSLREEWKVEDKR</sequence>
<evidence type="ECO:0000256" key="3">
    <source>
        <dbReference type="ARBA" id="ARBA00022679"/>
    </source>
</evidence>
<accession>Q9X0V6</accession>
<dbReference type="Pfam" id="PF21969">
    <property type="entry name" value="MGS_GT"/>
    <property type="match status" value="1"/>
</dbReference>
<dbReference type="OrthoDB" id="9759709at2"/>
<dbReference type="KEGG" id="tma:TM1229"/>
<dbReference type="InParanoid" id="Q9X0V6"/>
<dbReference type="EMBL" id="AE000512">
    <property type="protein sequence ID" value="AAD36304.1"/>
    <property type="molecule type" value="Genomic_DNA"/>
</dbReference>
<dbReference type="EnsemblBacteria" id="AAD36304">
    <property type="protein sequence ID" value="AAD36304"/>
    <property type="gene ID" value="TM_1229"/>
</dbReference>
<comment type="similarity">
    <text evidence="1">Belongs to the glycosyltransferase 2 family.</text>
</comment>
<name>Q9X0V6_THEMA</name>
<evidence type="ECO:0000313" key="6">
    <source>
        <dbReference type="EMBL" id="AAD36304.1"/>
    </source>
</evidence>
<dbReference type="PANTHER" id="PTHR48090">
    <property type="entry name" value="UNDECAPRENYL-PHOSPHATE 4-DEOXY-4-FORMAMIDO-L-ARABINOSE TRANSFERASE-RELATED"/>
    <property type="match status" value="1"/>
</dbReference>
<dbReference type="InterPro" id="IPR029044">
    <property type="entry name" value="Nucleotide-diphossugar_trans"/>
</dbReference>
<dbReference type="AlphaFoldDB" id="Q9X0V6"/>
<keyword evidence="7" id="KW-1185">Reference proteome</keyword>
<protein>
    <recommendedName>
        <fullName evidence="5">Mannosylglycerate synthase GT domain-containing protein</fullName>
    </recommendedName>
</protein>
<keyword evidence="3" id="KW-0808">Transferase</keyword>
<reference evidence="6 7" key="1">
    <citation type="journal article" date="1999" name="Nature">
        <title>Evidence for lateral gene transfer between Archaea and Bacteria from genome sequence of Thermotoga maritima.</title>
        <authorList>
            <person name="Nelson K.E."/>
            <person name="Clayton R.A."/>
            <person name="Gill S.R."/>
            <person name="Gwinn M.L."/>
            <person name="Dodson R.J."/>
            <person name="Haft D.H."/>
            <person name="Hickey E.K."/>
            <person name="Peterson J.D."/>
            <person name="Nelson W.C."/>
            <person name="Ketchum K.A."/>
            <person name="McDonald L."/>
            <person name="Utterback T.R."/>
            <person name="Malek J.A."/>
            <person name="Linher K.D."/>
            <person name="Garrett M.M."/>
            <person name="Stewart A.M."/>
            <person name="Cotton M.D."/>
            <person name="Pratt M.S."/>
            <person name="Phillips C.A."/>
            <person name="Richardson D."/>
            <person name="Heidelberg J."/>
            <person name="Sutton G.G."/>
            <person name="Fleischmann R.D."/>
            <person name="White O."/>
            <person name="Salzberg S.L."/>
            <person name="Smith H.O."/>
            <person name="Venter J.C."/>
            <person name="Fraser C.M."/>
        </authorList>
    </citation>
    <scope>NUCLEOTIDE SEQUENCE [LARGE SCALE GENOMIC DNA]</scope>
    <source>
        <strain evidence="7">ATCC 43589 / DSM 3109 / JCM 10099 / NBRC 100826 / MSB8</strain>
    </source>
</reference>
<dbReference type="CAZy" id="GT81">
    <property type="family name" value="Glycosyltransferase Family 81"/>
</dbReference>
<dbReference type="Proteomes" id="UP000008183">
    <property type="component" value="Chromosome"/>
</dbReference>
<keyword evidence="2" id="KW-0328">Glycosyltransferase</keyword>
<dbReference type="PANTHER" id="PTHR48090:SF10">
    <property type="entry name" value="GLUCOSYL-3-PHOSPHOGLYCERATE SYNTHASE"/>
    <property type="match status" value="1"/>
</dbReference>